<name>A0A6N9VJ17_STRMI</name>
<dbReference type="InterPro" id="IPR029060">
    <property type="entry name" value="PIN-like_dom_sf"/>
</dbReference>
<dbReference type="SUPFAM" id="SSF88723">
    <property type="entry name" value="PIN domain-like"/>
    <property type="match status" value="1"/>
</dbReference>
<sequence length="102" mass="11489">MKVQVLDTSALVEFLVGSDTLPEDEATRALDLLGCMQLHRYDHTLLMPRIWELRHNMWPYDASYIALAETLDTELVTADRKVAGATGLRCTVTDLRGDQGLR</sequence>
<comment type="caution">
    <text evidence="1">The sequence shown here is derived from an EMBL/GenBank/DDBJ whole genome shotgun (WGS) entry which is preliminary data.</text>
</comment>
<dbReference type="Proteomes" id="UP000471648">
    <property type="component" value="Unassembled WGS sequence"/>
</dbReference>
<evidence type="ECO:0000313" key="1">
    <source>
        <dbReference type="EMBL" id="NEB72367.1"/>
    </source>
</evidence>
<evidence type="ECO:0000313" key="2">
    <source>
        <dbReference type="Proteomes" id="UP000471648"/>
    </source>
</evidence>
<proteinExistence type="predicted"/>
<dbReference type="Gene3D" id="3.40.50.1010">
    <property type="entry name" value="5'-nuclease"/>
    <property type="match status" value="1"/>
</dbReference>
<gene>
    <name evidence="1" type="ORF">G3I39_35630</name>
</gene>
<dbReference type="RefSeq" id="WP_164358977.1">
    <property type="nucleotide sequence ID" value="NZ_JAAGME010001502.1"/>
</dbReference>
<organism evidence="1 2">
    <name type="scientific">Streptomyces microflavus</name>
    <name type="common">Streptomyces lipmanii</name>
    <dbReference type="NCBI Taxonomy" id="1919"/>
    <lineage>
        <taxon>Bacteria</taxon>
        <taxon>Bacillati</taxon>
        <taxon>Actinomycetota</taxon>
        <taxon>Actinomycetes</taxon>
        <taxon>Kitasatosporales</taxon>
        <taxon>Streptomycetaceae</taxon>
        <taxon>Streptomyces</taxon>
    </lineage>
</organism>
<dbReference type="AlphaFoldDB" id="A0A6N9VJ17"/>
<dbReference type="InterPro" id="IPR044153">
    <property type="entry name" value="PIN_Pae0151-like"/>
</dbReference>
<dbReference type="CDD" id="cd09873">
    <property type="entry name" value="PIN_Pae0151-like"/>
    <property type="match status" value="1"/>
</dbReference>
<dbReference type="EMBL" id="JAAGME010001502">
    <property type="protein sequence ID" value="NEB72367.1"/>
    <property type="molecule type" value="Genomic_DNA"/>
</dbReference>
<accession>A0A6N9VJ17</accession>
<reference evidence="1 2" key="1">
    <citation type="submission" date="2020-01" db="EMBL/GenBank/DDBJ databases">
        <title>Insect and environment-associated Actinomycetes.</title>
        <authorList>
            <person name="Currrie C."/>
            <person name="Chevrette M."/>
            <person name="Carlson C."/>
            <person name="Stubbendieck R."/>
            <person name="Wendt-Pienkowski E."/>
        </authorList>
    </citation>
    <scope>NUCLEOTIDE SEQUENCE [LARGE SCALE GENOMIC DNA]</scope>
    <source>
        <strain evidence="1 2">SID14438</strain>
    </source>
</reference>
<protein>
    <submittedName>
        <fullName evidence="1">Type II toxin-antitoxin system VapC family toxin</fullName>
    </submittedName>
</protein>